<feature type="non-terminal residue" evidence="17">
    <location>
        <position position="299"/>
    </location>
</feature>
<name>A0A7J4CZ60_9ARCH</name>
<evidence type="ECO:0000256" key="1">
    <source>
        <dbReference type="ARBA" id="ARBA00001947"/>
    </source>
</evidence>
<evidence type="ECO:0000256" key="14">
    <source>
        <dbReference type="ARBA" id="ARBA00023285"/>
    </source>
</evidence>
<dbReference type="GO" id="GO:0031419">
    <property type="term" value="F:cobalamin binding"/>
    <property type="evidence" value="ECO:0007669"/>
    <property type="project" value="UniProtKB-KW"/>
</dbReference>
<organism evidence="17 18">
    <name type="scientific">Marine Group III euryarchaeote</name>
    <dbReference type="NCBI Taxonomy" id="2173149"/>
    <lineage>
        <taxon>Archaea</taxon>
        <taxon>Methanobacteriati</taxon>
        <taxon>Thermoplasmatota</taxon>
        <taxon>Thermoplasmata</taxon>
        <taxon>Candidatus Thermoprofundales</taxon>
    </lineage>
</organism>
<dbReference type="PROSITE" id="PS50970">
    <property type="entry name" value="HCY"/>
    <property type="match status" value="1"/>
</dbReference>
<dbReference type="GO" id="GO:0008705">
    <property type="term" value="F:methionine synthase activity"/>
    <property type="evidence" value="ECO:0007669"/>
    <property type="project" value="UniProtKB-EC"/>
</dbReference>
<keyword evidence="11" id="KW-0479">Metal-binding</keyword>
<comment type="cofactor">
    <cofactor evidence="1">
        <name>Zn(2+)</name>
        <dbReference type="ChEBI" id="CHEBI:29105"/>
    </cofactor>
</comment>
<dbReference type="InterPro" id="IPR050554">
    <property type="entry name" value="Met_Synthase/Corrinoid"/>
</dbReference>
<dbReference type="GO" id="GO:0050667">
    <property type="term" value="P:homocysteine metabolic process"/>
    <property type="evidence" value="ECO:0007669"/>
    <property type="project" value="TreeGrafter"/>
</dbReference>
<evidence type="ECO:0000256" key="8">
    <source>
        <dbReference type="ARBA" id="ARBA00022628"/>
    </source>
</evidence>
<evidence type="ECO:0000256" key="5">
    <source>
        <dbReference type="ARBA" id="ARBA00012032"/>
    </source>
</evidence>
<keyword evidence="8" id="KW-0846">Cobalamin</keyword>
<dbReference type="GO" id="GO:0046872">
    <property type="term" value="F:metal ion binding"/>
    <property type="evidence" value="ECO:0007669"/>
    <property type="project" value="UniProtKB-KW"/>
</dbReference>
<comment type="cofactor">
    <cofactor evidence="2">
        <name>methylcob(III)alamin</name>
        <dbReference type="ChEBI" id="CHEBI:28115"/>
    </cofactor>
</comment>
<keyword evidence="10" id="KW-0949">S-adenosyl-L-methionine</keyword>
<keyword evidence="9" id="KW-0808">Transferase</keyword>
<dbReference type="Proteomes" id="UP000589132">
    <property type="component" value="Unassembled WGS sequence"/>
</dbReference>
<keyword evidence="12" id="KW-0862">Zinc</keyword>
<evidence type="ECO:0000256" key="6">
    <source>
        <dbReference type="ARBA" id="ARBA00022603"/>
    </source>
</evidence>
<reference evidence="18" key="1">
    <citation type="journal article" date="2019" name="bioRxiv">
        <title>Genome diversification in globally distributed novel marine Proteobacteria is linked to environmental adaptation.</title>
        <authorList>
            <person name="Zhou Z."/>
            <person name="Tran P.Q."/>
            <person name="Kieft K."/>
            <person name="Anantharaman K."/>
        </authorList>
    </citation>
    <scope>NUCLEOTIDE SEQUENCE [LARGE SCALE GENOMIC DNA]</scope>
</reference>
<evidence type="ECO:0000256" key="7">
    <source>
        <dbReference type="ARBA" id="ARBA00022605"/>
    </source>
</evidence>
<dbReference type="AlphaFoldDB" id="A0A7J4CZ60"/>
<accession>A0A7J4CZ60</accession>
<protein>
    <recommendedName>
        <fullName evidence="5">methionine synthase</fullName>
        <ecNumber evidence="5">2.1.1.13</ecNumber>
    </recommendedName>
    <alternativeName>
        <fullName evidence="15">5-methyltetrahydrofolate--homocysteine methyltransferase</fullName>
    </alternativeName>
</protein>
<gene>
    <name evidence="17" type="ORF">EYO15_00655</name>
</gene>
<keyword evidence="14" id="KW-0170">Cobalt</keyword>
<sequence length="299" mass="33304">MTDKKSLLGKILKERILVLDGAMGTMIQQYELNETDFRGVKFAKHSSDLKGNNDILCLTKPQIISEIHEKYLKTGCDIIETNTFNANRISQADYETEEFCYDLNKKAASIAKRACIKFSSKEKPRFVAGALGPTNKTLSISPKVEDPGYRDVTFDEMRESYEEQVRGLIDGGADIILVETIFDTLNAKAAIVAVKNVFREKKVELPIMISGTITDLSGRTLSGQTVEAFWTSIKHAKPVCVGLNCALGPKDLRPYVEKLSEIATTNVHCYPNAGLPNEFGGYDETPESMCEHIEEWCES</sequence>
<evidence type="ECO:0000256" key="4">
    <source>
        <dbReference type="ARBA" id="ARBA00010398"/>
    </source>
</evidence>
<dbReference type="PANTHER" id="PTHR45833">
    <property type="entry name" value="METHIONINE SYNTHASE"/>
    <property type="match status" value="1"/>
</dbReference>
<dbReference type="GO" id="GO:0005829">
    <property type="term" value="C:cytosol"/>
    <property type="evidence" value="ECO:0007669"/>
    <property type="project" value="TreeGrafter"/>
</dbReference>
<dbReference type="PANTHER" id="PTHR45833:SF1">
    <property type="entry name" value="METHIONINE SYNTHASE"/>
    <property type="match status" value="1"/>
</dbReference>
<keyword evidence="6" id="KW-0489">Methyltransferase</keyword>
<dbReference type="Pfam" id="PF02574">
    <property type="entry name" value="S-methyl_trans"/>
    <property type="match status" value="1"/>
</dbReference>
<dbReference type="FunFam" id="3.20.20.330:FF:000001">
    <property type="entry name" value="Methionine synthase"/>
    <property type="match status" value="1"/>
</dbReference>
<evidence type="ECO:0000256" key="13">
    <source>
        <dbReference type="ARBA" id="ARBA00023167"/>
    </source>
</evidence>
<dbReference type="EC" id="2.1.1.13" evidence="5"/>
<keyword evidence="13" id="KW-0486">Methionine biosynthesis</keyword>
<comment type="pathway">
    <text evidence="3">Amino-acid biosynthesis; L-methionine biosynthesis via de novo pathway; L-methionine from L-homocysteine (MetH route): step 1/1.</text>
</comment>
<evidence type="ECO:0000259" key="16">
    <source>
        <dbReference type="PROSITE" id="PS50970"/>
    </source>
</evidence>
<dbReference type="InterPro" id="IPR003726">
    <property type="entry name" value="HCY_dom"/>
</dbReference>
<dbReference type="GO" id="GO:0032259">
    <property type="term" value="P:methylation"/>
    <property type="evidence" value="ECO:0007669"/>
    <property type="project" value="UniProtKB-KW"/>
</dbReference>
<comment type="caution">
    <text evidence="17">The sequence shown here is derived from an EMBL/GenBank/DDBJ whole genome shotgun (WGS) entry which is preliminary data.</text>
</comment>
<evidence type="ECO:0000313" key="18">
    <source>
        <dbReference type="Proteomes" id="UP000589132"/>
    </source>
</evidence>
<evidence type="ECO:0000256" key="3">
    <source>
        <dbReference type="ARBA" id="ARBA00005178"/>
    </source>
</evidence>
<evidence type="ECO:0000313" key="17">
    <source>
        <dbReference type="EMBL" id="HIA97682.1"/>
    </source>
</evidence>
<evidence type="ECO:0000256" key="2">
    <source>
        <dbReference type="ARBA" id="ARBA00001956"/>
    </source>
</evidence>
<dbReference type="EMBL" id="DTTC01000028">
    <property type="protein sequence ID" value="HIA97682.1"/>
    <property type="molecule type" value="Genomic_DNA"/>
</dbReference>
<evidence type="ECO:0000256" key="11">
    <source>
        <dbReference type="ARBA" id="ARBA00022723"/>
    </source>
</evidence>
<dbReference type="SUPFAM" id="SSF82282">
    <property type="entry name" value="Homocysteine S-methyltransferase"/>
    <property type="match status" value="1"/>
</dbReference>
<comment type="similarity">
    <text evidence="4">Belongs to the vitamin-B12 dependent methionine synthase family.</text>
</comment>
<evidence type="ECO:0000256" key="12">
    <source>
        <dbReference type="ARBA" id="ARBA00022833"/>
    </source>
</evidence>
<dbReference type="Gene3D" id="3.20.20.330">
    <property type="entry name" value="Homocysteine-binding-like domain"/>
    <property type="match status" value="1"/>
</dbReference>
<dbReference type="GO" id="GO:0046653">
    <property type="term" value="P:tetrahydrofolate metabolic process"/>
    <property type="evidence" value="ECO:0007669"/>
    <property type="project" value="TreeGrafter"/>
</dbReference>
<proteinExistence type="inferred from homology"/>
<evidence type="ECO:0000256" key="15">
    <source>
        <dbReference type="ARBA" id="ARBA00031040"/>
    </source>
</evidence>
<feature type="domain" description="Hcy-binding" evidence="16">
    <location>
        <begin position="5"/>
        <end position="299"/>
    </location>
</feature>
<keyword evidence="7" id="KW-0028">Amino-acid biosynthesis</keyword>
<dbReference type="InterPro" id="IPR036589">
    <property type="entry name" value="HCY_dom_sf"/>
</dbReference>
<evidence type="ECO:0000256" key="10">
    <source>
        <dbReference type="ARBA" id="ARBA00022691"/>
    </source>
</evidence>
<evidence type="ECO:0000256" key="9">
    <source>
        <dbReference type="ARBA" id="ARBA00022679"/>
    </source>
</evidence>